<evidence type="ECO:0000313" key="1">
    <source>
        <dbReference type="EMBL" id="NYI49034.1"/>
    </source>
</evidence>
<dbReference type="EMBL" id="JACCCY010000002">
    <property type="protein sequence ID" value="NYI49034.1"/>
    <property type="molecule type" value="Genomic_DNA"/>
</dbReference>
<proteinExistence type="predicted"/>
<evidence type="ECO:0000313" key="2">
    <source>
        <dbReference type="Proteomes" id="UP000574332"/>
    </source>
</evidence>
<dbReference type="RefSeq" id="WP_246303360.1">
    <property type="nucleotide sequence ID" value="NZ_JACCCY010000002.1"/>
</dbReference>
<comment type="caution">
    <text evidence="1">The sequence shown here is derived from an EMBL/GenBank/DDBJ whole genome shotgun (WGS) entry which is preliminary data.</text>
</comment>
<dbReference type="PANTHER" id="PTHR32305:SF15">
    <property type="entry name" value="PROTEIN RHSA-RELATED"/>
    <property type="match status" value="1"/>
</dbReference>
<dbReference type="InterPro" id="IPR050708">
    <property type="entry name" value="T6SS_VgrG/RHS"/>
</dbReference>
<organism evidence="1 2">
    <name type="scientific">Macellibacteroides fermentans</name>
    <dbReference type="NCBI Taxonomy" id="879969"/>
    <lineage>
        <taxon>Bacteria</taxon>
        <taxon>Pseudomonadati</taxon>
        <taxon>Bacteroidota</taxon>
        <taxon>Bacteroidia</taxon>
        <taxon>Bacteroidales</taxon>
        <taxon>Porphyromonadaceae</taxon>
        <taxon>Macellibacteroides</taxon>
    </lineage>
</organism>
<dbReference type="Proteomes" id="UP000574332">
    <property type="component" value="Unassembled WGS sequence"/>
</dbReference>
<reference evidence="1 2" key="1">
    <citation type="submission" date="2020-07" db="EMBL/GenBank/DDBJ databases">
        <title>Genomic Encyclopedia of Type Strains, Phase IV (KMG-IV): sequencing the most valuable type-strain genomes for metagenomic binning, comparative biology and taxonomic classification.</title>
        <authorList>
            <person name="Goeker M."/>
        </authorList>
    </citation>
    <scope>NUCLEOTIDE SEQUENCE [LARGE SCALE GENOMIC DNA]</scope>
    <source>
        <strain evidence="1 2">DSM 23697</strain>
    </source>
</reference>
<dbReference type="NCBIfam" id="TIGR03696">
    <property type="entry name" value="Rhs_assc_core"/>
    <property type="match status" value="1"/>
</dbReference>
<gene>
    <name evidence="1" type="ORF">F5613_001112</name>
</gene>
<dbReference type="PANTHER" id="PTHR32305">
    <property type="match status" value="1"/>
</dbReference>
<accession>A0A8E1ZV47</accession>
<protein>
    <submittedName>
        <fullName evidence="1">RHS repeat-associated protein</fullName>
    </submittedName>
</protein>
<dbReference type="AlphaFoldDB" id="A0A8E1ZV47"/>
<dbReference type="Gene3D" id="2.180.10.10">
    <property type="entry name" value="RHS repeat-associated core"/>
    <property type="match status" value="1"/>
</dbReference>
<dbReference type="InterPro" id="IPR022385">
    <property type="entry name" value="Rhs_assc_core"/>
</dbReference>
<keyword evidence="2" id="KW-1185">Reference proteome</keyword>
<name>A0A8E1ZV47_9PORP</name>
<sequence>MLQFQNGNTTSYQYSNDGVKRKVTHQTAIANVVIPMGSIQPLSSGQIAYTSTTDYCGNVIYEDGILSKILTNEGYITLSGTTPTYHYYLKDHLGNNRVVIDQNGSVEQVNHYYPFGGLFGEGTSNTNQAYKYNGKELDRMHGLDWYDYGARNYDTALPVWTTVDPLAEKYYNSSTYAYCANNPIIYIDPDGRDWVNSKKDGYIWMDNVTSPKSTPKGYRYVGSENSSILSDLNVNYSLPEQSSNRIGYVAADAEEGKYAVSHMTNVKAESNVEITANVRYDIKNGTENNQLGRKFEGVNVSGTLITSNTAVDGEANVGAMMKVNYGGQTYTSTFAEPNQTYVKQTGTGVGVANINIPASMLSSVTSFIDVRVSGSWWVTNSTGLKTPVVYHSLAPIPLSFNHNWVFPNK</sequence>